<accession>A0AA38R9Z6</accession>
<name>A0AA38R9Z6_9PEZI</name>
<proteinExistence type="predicted"/>
<gene>
    <name evidence="2" type="ORF">NKR23_g6840</name>
</gene>
<reference evidence="2" key="1">
    <citation type="submission" date="2022-07" db="EMBL/GenBank/DDBJ databases">
        <title>Fungi with potential for degradation of polypropylene.</title>
        <authorList>
            <person name="Gostincar C."/>
        </authorList>
    </citation>
    <scope>NUCLEOTIDE SEQUENCE</scope>
    <source>
        <strain evidence="2">EXF-13308</strain>
    </source>
</reference>
<dbReference type="AlphaFoldDB" id="A0AA38R9Z6"/>
<sequence length="600" mass="65609">MAPLSNDGFVNALLLMDEASLNRTFEHIDAIMAYRNQDGSLARAEEYVQLGLDGGIVTDVLQWMQQYNQQGLENAVNEIYWHRPEVLKHWARNGTAGPSAPENQTLGGNGHGQMAAKYPFNSSYQHGAVVDNQLAALEEMGAFQPALQFADLAQGYQDPAHISDGDALRALLREQGSHYKGYITSYDHSQRVKAVYLKLNHKPGRVGTRGDFPLDNASQVELVRQLCTAIANLRDVIDGHRMRRGKRGIDDLQGEQAGFVDSAAVQAVKALSPVEVELLAWEILYALKNAQEGLVSVPSWGKDWKWKDHSSFLERFDAAIESLTKSKTTVKSLLGVNFMERLAADPQRELKRKVENKDINMKRDYQVKAGNHAIETGKVVVDQDYSLLDEQGNRIAPGNNTQGAQADGELGRPAKRQAGGSSLRRAGPVASQQNMQVPVLGLAPQHQQRLGLFPASVPVPNAPVPRSIGQPLTAGIPGLMQPAQPFFTGLDVPSSGIAAPVLDNSRFGSSVSPSLAQMKPVGYSMFDGLTVPAIQDPAQQPIPSIENTPAAQQVAHQEGISDPFFGHMKPEEPTEVPVDPALLSMDETEFEHLMNQMNWE</sequence>
<dbReference type="EMBL" id="JANBVO010000020">
    <property type="protein sequence ID" value="KAJ9143077.1"/>
    <property type="molecule type" value="Genomic_DNA"/>
</dbReference>
<comment type="caution">
    <text evidence="2">The sequence shown here is derived from an EMBL/GenBank/DDBJ whole genome shotgun (WGS) entry which is preliminary data.</text>
</comment>
<dbReference type="Proteomes" id="UP001174694">
    <property type="component" value="Unassembled WGS sequence"/>
</dbReference>
<evidence type="ECO:0000313" key="2">
    <source>
        <dbReference type="EMBL" id="KAJ9143077.1"/>
    </source>
</evidence>
<protein>
    <submittedName>
        <fullName evidence="2">Uncharacterized protein</fullName>
    </submittedName>
</protein>
<feature type="region of interest" description="Disordered" evidence="1">
    <location>
        <begin position="391"/>
        <end position="431"/>
    </location>
</feature>
<organism evidence="2 3">
    <name type="scientific">Pleurostoma richardsiae</name>
    <dbReference type="NCBI Taxonomy" id="41990"/>
    <lineage>
        <taxon>Eukaryota</taxon>
        <taxon>Fungi</taxon>
        <taxon>Dikarya</taxon>
        <taxon>Ascomycota</taxon>
        <taxon>Pezizomycotina</taxon>
        <taxon>Sordariomycetes</taxon>
        <taxon>Sordariomycetidae</taxon>
        <taxon>Calosphaeriales</taxon>
        <taxon>Pleurostomataceae</taxon>
        <taxon>Pleurostoma</taxon>
    </lineage>
</organism>
<keyword evidence="3" id="KW-1185">Reference proteome</keyword>
<evidence type="ECO:0000313" key="3">
    <source>
        <dbReference type="Proteomes" id="UP001174694"/>
    </source>
</evidence>
<evidence type="ECO:0000256" key="1">
    <source>
        <dbReference type="SAM" id="MobiDB-lite"/>
    </source>
</evidence>